<proteinExistence type="predicted"/>
<reference evidence="2" key="2">
    <citation type="journal article" date="2023" name="Plants (Basel)">
        <title>Annotation of the Turnera subulata (Passifloraceae) Draft Genome Reveals the S-Locus Evolved after the Divergence of Turneroideae from Passifloroideae in a Stepwise Manner.</title>
        <authorList>
            <person name="Henning P.M."/>
            <person name="Roalson E.H."/>
            <person name="Mir W."/>
            <person name="McCubbin A.G."/>
            <person name="Shore J.S."/>
        </authorList>
    </citation>
    <scope>NUCLEOTIDE SEQUENCE</scope>
    <source>
        <strain evidence="2">F60SS</strain>
    </source>
</reference>
<accession>A0A9Q0G683</accession>
<evidence type="ECO:0000313" key="3">
    <source>
        <dbReference type="Proteomes" id="UP001141552"/>
    </source>
</evidence>
<evidence type="ECO:0000256" key="1">
    <source>
        <dbReference type="SAM" id="MobiDB-lite"/>
    </source>
</evidence>
<protein>
    <submittedName>
        <fullName evidence="2">Uncharacterized protein</fullName>
    </submittedName>
</protein>
<keyword evidence="3" id="KW-1185">Reference proteome</keyword>
<name>A0A9Q0G683_9ROSI</name>
<comment type="caution">
    <text evidence="2">The sequence shown here is derived from an EMBL/GenBank/DDBJ whole genome shotgun (WGS) entry which is preliminary data.</text>
</comment>
<evidence type="ECO:0000313" key="2">
    <source>
        <dbReference type="EMBL" id="KAJ4844165.1"/>
    </source>
</evidence>
<dbReference type="Proteomes" id="UP001141552">
    <property type="component" value="Unassembled WGS sequence"/>
</dbReference>
<gene>
    <name evidence="2" type="ORF">Tsubulata_022648</name>
</gene>
<dbReference type="AlphaFoldDB" id="A0A9Q0G683"/>
<sequence length="71" mass="8294">MKLKQQRTSLKISHCLLYPAARKLCMMIDVKVSPHSNRRRSRVRTMEEEEKEEKEARCGAAVAEGYFHSRS</sequence>
<organism evidence="2 3">
    <name type="scientific">Turnera subulata</name>
    <dbReference type="NCBI Taxonomy" id="218843"/>
    <lineage>
        <taxon>Eukaryota</taxon>
        <taxon>Viridiplantae</taxon>
        <taxon>Streptophyta</taxon>
        <taxon>Embryophyta</taxon>
        <taxon>Tracheophyta</taxon>
        <taxon>Spermatophyta</taxon>
        <taxon>Magnoliopsida</taxon>
        <taxon>eudicotyledons</taxon>
        <taxon>Gunneridae</taxon>
        <taxon>Pentapetalae</taxon>
        <taxon>rosids</taxon>
        <taxon>fabids</taxon>
        <taxon>Malpighiales</taxon>
        <taxon>Passifloraceae</taxon>
        <taxon>Turnera</taxon>
    </lineage>
</organism>
<reference evidence="2" key="1">
    <citation type="submission" date="2022-02" db="EMBL/GenBank/DDBJ databases">
        <authorList>
            <person name="Henning P.M."/>
            <person name="McCubbin A.G."/>
            <person name="Shore J.S."/>
        </authorList>
    </citation>
    <scope>NUCLEOTIDE SEQUENCE</scope>
    <source>
        <strain evidence="2">F60SS</strain>
        <tissue evidence="2">Leaves</tissue>
    </source>
</reference>
<dbReference type="EMBL" id="JAKUCV010002034">
    <property type="protein sequence ID" value="KAJ4844165.1"/>
    <property type="molecule type" value="Genomic_DNA"/>
</dbReference>
<feature type="region of interest" description="Disordered" evidence="1">
    <location>
        <begin position="35"/>
        <end position="54"/>
    </location>
</feature>